<dbReference type="RefSeq" id="WP_182958065.1">
    <property type="nucleotide sequence ID" value="NZ_WNXC01000004.1"/>
</dbReference>
<keyword evidence="1" id="KW-0732">Signal</keyword>
<evidence type="ECO:0008006" key="4">
    <source>
        <dbReference type="Google" id="ProtNLM"/>
    </source>
</evidence>
<dbReference type="Proteomes" id="UP000636110">
    <property type="component" value="Unassembled WGS sequence"/>
</dbReference>
<feature type="signal peptide" evidence="1">
    <location>
        <begin position="1"/>
        <end position="19"/>
    </location>
</feature>
<gene>
    <name evidence="2" type="ORF">GM920_13275</name>
</gene>
<accession>A0ABR6EX74</accession>
<evidence type="ECO:0000256" key="1">
    <source>
        <dbReference type="SAM" id="SignalP"/>
    </source>
</evidence>
<dbReference type="EMBL" id="WNXC01000004">
    <property type="protein sequence ID" value="MBB2149869.1"/>
    <property type="molecule type" value="Genomic_DNA"/>
</dbReference>
<comment type="caution">
    <text evidence="2">The sequence shown here is derived from an EMBL/GenBank/DDBJ whole genome shotgun (WGS) entry which is preliminary data.</text>
</comment>
<sequence>MKKGLLIAGLALFGAAAQAQDLKPVAGDVTTEFGLTGGINATNFNLNDNAGMLRFRYFQKENLAFRLGFNVSSNNDKTNVYGTTAPFLGNKGTITETGTNVMINLGVEKHFAGTARLSPYVGADLIFGSRTGKIETENALATGAGKGTYVNDFFSENKLASTTSIGLRGVIGADYYIAKRLFLGAEAGFGFAYEKDGKSEITTTTGGVTTTEKHKSAGSNTTIKPSVITGVRIGFAF</sequence>
<reference evidence="2 3" key="1">
    <citation type="submission" date="2019-11" db="EMBL/GenBank/DDBJ databases">
        <title>Description of Pedobacter sp. LMG 31462T.</title>
        <authorList>
            <person name="Carlier A."/>
            <person name="Qi S."/>
            <person name="Vandamme P."/>
        </authorList>
    </citation>
    <scope>NUCLEOTIDE SEQUENCE [LARGE SCALE GENOMIC DNA]</scope>
    <source>
        <strain evidence="2 3">LMG 31462</strain>
    </source>
</reference>
<feature type="chain" id="PRO_5045636669" description="Outer membrane protein beta-barrel domain-containing protein" evidence="1">
    <location>
        <begin position="20"/>
        <end position="237"/>
    </location>
</feature>
<proteinExistence type="predicted"/>
<protein>
    <recommendedName>
        <fullName evidence="4">Outer membrane protein beta-barrel domain-containing protein</fullName>
    </recommendedName>
</protein>
<evidence type="ECO:0000313" key="2">
    <source>
        <dbReference type="EMBL" id="MBB2149869.1"/>
    </source>
</evidence>
<name>A0ABR6EX74_9SPHI</name>
<organism evidence="2 3">
    <name type="scientific">Pedobacter gandavensis</name>
    <dbReference type="NCBI Taxonomy" id="2679963"/>
    <lineage>
        <taxon>Bacteria</taxon>
        <taxon>Pseudomonadati</taxon>
        <taxon>Bacteroidota</taxon>
        <taxon>Sphingobacteriia</taxon>
        <taxon>Sphingobacteriales</taxon>
        <taxon>Sphingobacteriaceae</taxon>
        <taxon>Pedobacter</taxon>
    </lineage>
</organism>
<keyword evidence="3" id="KW-1185">Reference proteome</keyword>
<evidence type="ECO:0000313" key="3">
    <source>
        <dbReference type="Proteomes" id="UP000636110"/>
    </source>
</evidence>
<dbReference type="Gene3D" id="2.40.160.20">
    <property type="match status" value="1"/>
</dbReference>